<protein>
    <recommendedName>
        <fullName evidence="4">Secreted protein</fullName>
    </recommendedName>
</protein>
<organism evidence="2 3">
    <name type="scientific">Streptomyces coerulescens</name>
    <dbReference type="NCBI Taxonomy" id="29304"/>
    <lineage>
        <taxon>Bacteria</taxon>
        <taxon>Bacillati</taxon>
        <taxon>Actinomycetota</taxon>
        <taxon>Actinomycetes</taxon>
        <taxon>Kitasatosporales</taxon>
        <taxon>Streptomycetaceae</taxon>
        <taxon>Streptomyces</taxon>
    </lineage>
</organism>
<sequence length="144" mass="15651">MLKTRTATVLGTIAAATMLTITTASAADGHQHATAVAGPDWDEFMCDDAVGARACFFHDGDWFSIEDRDKDGHSAVVKWKISTSYNGPAVRSGYIWNTSGNDTVRYMNKDFPELYDVYFYACEGNWSTKTIIQGSCGTGQSGLA</sequence>
<accession>A0ABW0CFV9</accession>
<evidence type="ECO:0000313" key="3">
    <source>
        <dbReference type="Proteomes" id="UP001596263"/>
    </source>
</evidence>
<proteinExistence type="predicted"/>
<name>A0ABW0CFV9_STRCD</name>
<keyword evidence="1" id="KW-0732">Signal</keyword>
<gene>
    <name evidence="2" type="ORF">ACFPQ9_09905</name>
</gene>
<dbReference type="RefSeq" id="WP_380849904.1">
    <property type="nucleotide sequence ID" value="NZ_JBHSKM010000004.1"/>
</dbReference>
<evidence type="ECO:0000313" key="2">
    <source>
        <dbReference type="EMBL" id="MFC5214138.1"/>
    </source>
</evidence>
<evidence type="ECO:0008006" key="4">
    <source>
        <dbReference type="Google" id="ProtNLM"/>
    </source>
</evidence>
<keyword evidence="3" id="KW-1185">Reference proteome</keyword>
<comment type="caution">
    <text evidence="2">The sequence shown here is derived from an EMBL/GenBank/DDBJ whole genome shotgun (WGS) entry which is preliminary data.</text>
</comment>
<reference evidence="3" key="1">
    <citation type="journal article" date="2019" name="Int. J. Syst. Evol. Microbiol.">
        <title>The Global Catalogue of Microorganisms (GCM) 10K type strain sequencing project: providing services to taxonomists for standard genome sequencing and annotation.</title>
        <authorList>
            <consortium name="The Broad Institute Genomics Platform"/>
            <consortium name="The Broad Institute Genome Sequencing Center for Infectious Disease"/>
            <person name="Wu L."/>
            <person name="Ma J."/>
        </authorList>
    </citation>
    <scope>NUCLEOTIDE SEQUENCE [LARGE SCALE GENOMIC DNA]</scope>
    <source>
        <strain evidence="3">KCTC 42586</strain>
    </source>
</reference>
<feature type="chain" id="PRO_5046556900" description="Secreted protein" evidence="1">
    <location>
        <begin position="27"/>
        <end position="144"/>
    </location>
</feature>
<dbReference type="EMBL" id="JBHSKM010000004">
    <property type="protein sequence ID" value="MFC5214138.1"/>
    <property type="molecule type" value="Genomic_DNA"/>
</dbReference>
<dbReference type="Proteomes" id="UP001596263">
    <property type="component" value="Unassembled WGS sequence"/>
</dbReference>
<feature type="signal peptide" evidence="1">
    <location>
        <begin position="1"/>
        <end position="26"/>
    </location>
</feature>
<evidence type="ECO:0000256" key="1">
    <source>
        <dbReference type="SAM" id="SignalP"/>
    </source>
</evidence>